<dbReference type="InterPro" id="IPR057137">
    <property type="entry name" value="CDP1-like_a_solenoid_2"/>
</dbReference>
<protein>
    <recommendedName>
        <fullName evidence="6">ARC6 IMS domain-containing protein</fullName>
    </recommendedName>
</protein>
<name>A0A804IC67_MUSAM</name>
<evidence type="ECO:0000259" key="3">
    <source>
        <dbReference type="Pfam" id="PF25515"/>
    </source>
</evidence>
<evidence type="ECO:0008006" key="6">
    <source>
        <dbReference type="Google" id="ProtNLM"/>
    </source>
</evidence>
<dbReference type="InterPro" id="IPR058032">
    <property type="entry name" value="CDP1-like_a_solenoid_1"/>
</dbReference>
<dbReference type="PANTHER" id="PTHR33925:SF2">
    <property type="entry name" value="PLASTID DIVISION PROTEIN CDP1, CHLOROPLASTIC"/>
    <property type="match status" value="1"/>
</dbReference>
<proteinExistence type="predicted"/>
<dbReference type="EnsemblPlants" id="Ma03_t14880.3">
    <property type="protein sequence ID" value="Ma03_p14880.3"/>
    <property type="gene ID" value="Ma03_g14880"/>
</dbReference>
<feature type="domain" description="Plastid division protein CDP1-like 1st alpha solenoid" evidence="3">
    <location>
        <begin position="131"/>
        <end position="264"/>
    </location>
</feature>
<dbReference type="Pfam" id="PF25515">
    <property type="entry name" value="Arm_PDR"/>
    <property type="match status" value="1"/>
</dbReference>
<evidence type="ECO:0000313" key="5">
    <source>
        <dbReference type="Proteomes" id="UP000012960"/>
    </source>
</evidence>
<dbReference type="Gramene" id="Ma03_t14880.3">
    <property type="protein sequence ID" value="Ma03_p14880.3"/>
    <property type="gene ID" value="Ma03_g14880"/>
</dbReference>
<dbReference type="InterPro" id="IPR025344">
    <property type="entry name" value="CDP1-like_IMS"/>
</dbReference>
<dbReference type="Pfam" id="PF23468">
    <property type="entry name" value="ARC6"/>
    <property type="match status" value="1"/>
</dbReference>
<sequence>MASSRAVLGLPVKWRTFGNGALVDRRRVFALGDVASSFARDGERKLLGHLALVAKSHSSRGEISGQAKLRVLEAPAVENWQILSGVEIPVTCFQLLGVTAQSEKDEIAKVVMELKSSVIEDGYTAGTIVSRQVGEDKMVLEIGQAALQLADAKPYSHDLLLSMTLAECSIAKIGFENNKISEGFEALAYARYLLRSHISLGKMPLLSQIEESLEDLAPACTLELLGLPHVPDNAECRRGALAALQELIRQGLDVEFSCRVQDWPCFLIQAMNKLMASEIVDLLSWDSLAIRRKNKKSIESQNQRIVLDFNCFYLAMIAHIALGFSTRQNEMISRAKTICECLIVSEGAELKFEEAFCSFLLGQGGGMEAVEKLQQLEAIRSSTSRNSLSSLSGMDKDKVVVNQALETWLKDAALSLFLDTHDCSPSMANFFGSPMRILSVGKQKIGTTKSLPSAGNRISNFGLLPDHGTSVAQAAHDNLTNHLDKAFKHLLSVNLQRQMSVGDPTGNISLPSSQLKRNIDFHSKRFWESWFSKGNMAGKIAHTALVGWIVFGAFKLLAMRSGNSKMPYELKTSHPCSTSQITASSHHGSCDSASAFVKRDLMGQLRKFWAIFRGDLKYTNGVGSLQNTWPTDDLSRFSAVAAGTQVHRRQMSIEEAEALVKQWQDIKAEALGPSHQIQLLPNILSESILLKWEELANSAKARSCFWKFVLLQTSILHAKIVSDGGDDEMAEIEAVLEEAAELVDDSEPRKPNYYSTYEVHYILRRQEDGSWRFCGGGIQNQNMT</sequence>
<reference evidence="4" key="1">
    <citation type="submission" date="2021-05" db="UniProtKB">
        <authorList>
            <consortium name="EnsemblPlants"/>
        </authorList>
    </citation>
    <scope>IDENTIFICATION</scope>
    <source>
        <strain evidence="4">subsp. malaccensis</strain>
    </source>
</reference>
<dbReference type="OrthoDB" id="1708707at2759"/>
<dbReference type="InterPro" id="IPR044685">
    <property type="entry name" value="CPD1-like"/>
</dbReference>
<dbReference type="PANTHER" id="PTHR33925">
    <property type="entry name" value="PLASTID DIVISION PROTEIN CDP1, CHLOROPLASTIC-RELATED"/>
    <property type="match status" value="1"/>
</dbReference>
<evidence type="ECO:0000259" key="2">
    <source>
        <dbReference type="Pfam" id="PF23468"/>
    </source>
</evidence>
<feature type="domain" description="Plastid division protein CDP1-like IMS" evidence="1">
    <location>
        <begin position="656"/>
        <end position="773"/>
    </location>
</feature>
<dbReference type="Pfam" id="PF13355">
    <property type="entry name" value="ARC6-like_IMS"/>
    <property type="match status" value="1"/>
</dbReference>
<keyword evidence="5" id="KW-1185">Reference proteome</keyword>
<accession>A0A804IC67</accession>
<dbReference type="Proteomes" id="UP000012960">
    <property type="component" value="Unplaced"/>
</dbReference>
<feature type="domain" description="Plastid division protein CDP1-like 2nd alpha solenoid" evidence="2">
    <location>
        <begin position="304"/>
        <end position="435"/>
    </location>
</feature>
<evidence type="ECO:0000259" key="1">
    <source>
        <dbReference type="Pfam" id="PF13355"/>
    </source>
</evidence>
<dbReference type="AlphaFoldDB" id="A0A804IC67"/>
<evidence type="ECO:0000313" key="4">
    <source>
        <dbReference type="EnsemblPlants" id="Ma03_p14880.3"/>
    </source>
</evidence>
<organism evidence="4 5">
    <name type="scientific">Musa acuminata subsp. malaccensis</name>
    <name type="common">Wild banana</name>
    <name type="synonym">Musa malaccensis</name>
    <dbReference type="NCBI Taxonomy" id="214687"/>
    <lineage>
        <taxon>Eukaryota</taxon>
        <taxon>Viridiplantae</taxon>
        <taxon>Streptophyta</taxon>
        <taxon>Embryophyta</taxon>
        <taxon>Tracheophyta</taxon>
        <taxon>Spermatophyta</taxon>
        <taxon>Magnoliopsida</taxon>
        <taxon>Liliopsida</taxon>
        <taxon>Zingiberales</taxon>
        <taxon>Musaceae</taxon>
        <taxon>Musa</taxon>
    </lineage>
</organism>